<reference evidence="3 4" key="1">
    <citation type="submission" date="2016-06" db="EMBL/GenBank/DDBJ databases">
        <title>Simultaneous identification of Haemophilus influenzae and Haemophilus haemolyticus using TaqMan real-time PCR.</title>
        <authorList>
            <person name="Price E.P."/>
            <person name="Sarovich D.S."/>
            <person name="Harris T."/>
            <person name="Spargo J.C."/>
            <person name="Nosworthy E."/>
            <person name="Beissbarth J."/>
            <person name="Smith-Vaughan H."/>
        </authorList>
    </citation>
    <scope>NUCLEOTIDE SEQUENCE [LARGE SCALE GENOMIC DNA]</scope>
    <source>
        <strain evidence="3 4">ATCC 7901</strain>
    </source>
</reference>
<evidence type="ECO:0000313" key="4">
    <source>
        <dbReference type="Proteomes" id="UP000092746"/>
    </source>
</evidence>
<dbReference type="AlphaFoldDB" id="A0AAP7GY58"/>
<evidence type="ECO:0000256" key="1">
    <source>
        <dbReference type="ARBA" id="ARBA00010231"/>
    </source>
</evidence>
<dbReference type="GO" id="GO:0005975">
    <property type="term" value="P:carbohydrate metabolic process"/>
    <property type="evidence" value="ECO:0007669"/>
    <property type="project" value="InterPro"/>
</dbReference>
<evidence type="ECO:0000313" key="3">
    <source>
        <dbReference type="EMBL" id="OBY51443.1"/>
    </source>
</evidence>
<name>A0AAP7GY58_AGGAP</name>
<accession>A0AAP7GY58</accession>
<dbReference type="InterPro" id="IPR005844">
    <property type="entry name" value="A-D-PHexomutase_a/b/a-I"/>
</dbReference>
<protein>
    <submittedName>
        <fullName evidence="3">Phosphomannomutase</fullName>
    </submittedName>
</protein>
<dbReference type="Proteomes" id="UP000092746">
    <property type="component" value="Unassembled WGS sequence"/>
</dbReference>
<proteinExistence type="inferred from homology"/>
<dbReference type="EMBL" id="MAQE01000014">
    <property type="protein sequence ID" value="OBY51443.1"/>
    <property type="molecule type" value="Genomic_DNA"/>
</dbReference>
<feature type="domain" description="Alpha-D-phosphohexomutase alpha/beta/alpha" evidence="2">
    <location>
        <begin position="3"/>
        <end position="36"/>
    </location>
</feature>
<dbReference type="SUPFAM" id="SSF53738">
    <property type="entry name" value="Phosphoglucomutase, first 3 domains"/>
    <property type="match status" value="1"/>
</dbReference>
<gene>
    <name evidence="3" type="ORF">BBB52_06935</name>
</gene>
<dbReference type="Pfam" id="PF02878">
    <property type="entry name" value="PGM_PMM_I"/>
    <property type="match status" value="1"/>
</dbReference>
<comment type="caution">
    <text evidence="3">The sequence shown here is derived from an EMBL/GenBank/DDBJ whole genome shotgun (WGS) entry which is preliminary data.</text>
</comment>
<organism evidence="3 4">
    <name type="scientific">Aggregatibacter aphrophilus</name>
    <name type="common">Haemophilus aphrophilus</name>
    <dbReference type="NCBI Taxonomy" id="732"/>
    <lineage>
        <taxon>Bacteria</taxon>
        <taxon>Pseudomonadati</taxon>
        <taxon>Pseudomonadota</taxon>
        <taxon>Gammaproteobacteria</taxon>
        <taxon>Pasteurellales</taxon>
        <taxon>Pasteurellaceae</taxon>
        <taxon>Aggregatibacter</taxon>
    </lineage>
</organism>
<dbReference type="InterPro" id="IPR016055">
    <property type="entry name" value="A-D-PHexomutase_a/b/a-I/II/III"/>
</dbReference>
<comment type="similarity">
    <text evidence="1">Belongs to the phosphohexose mutase family.</text>
</comment>
<sequence length="40" mass="4740">MTCFKAYDIRGRLGEELNVDIVYRIGRAFGEFLKPNNNYR</sequence>
<evidence type="ECO:0000259" key="2">
    <source>
        <dbReference type="Pfam" id="PF02878"/>
    </source>
</evidence>
<dbReference type="GO" id="GO:0016868">
    <property type="term" value="F:intramolecular phosphotransferase activity"/>
    <property type="evidence" value="ECO:0007669"/>
    <property type="project" value="InterPro"/>
</dbReference>
<dbReference type="Gene3D" id="3.40.120.10">
    <property type="entry name" value="Alpha-D-Glucose-1,6-Bisphosphate, subunit A, domain 3"/>
    <property type="match status" value="1"/>
</dbReference>